<protein>
    <recommendedName>
        <fullName evidence="3">Transposase IS701-like DDE domain-containing protein</fullName>
    </recommendedName>
</protein>
<proteinExistence type="predicted"/>
<dbReference type="RefSeq" id="WP_344143441.1">
    <property type="nucleotide sequence ID" value="NZ_BAAAQI010000007.1"/>
</dbReference>
<evidence type="ECO:0008006" key="3">
    <source>
        <dbReference type="Google" id="ProtNLM"/>
    </source>
</evidence>
<accession>A0ABV9SHZ6</accession>
<reference evidence="2" key="1">
    <citation type="journal article" date="2019" name="Int. J. Syst. Evol. Microbiol.">
        <title>The Global Catalogue of Microorganisms (GCM) 10K type strain sequencing project: providing services to taxonomists for standard genome sequencing and annotation.</title>
        <authorList>
            <consortium name="The Broad Institute Genomics Platform"/>
            <consortium name="The Broad Institute Genome Sequencing Center for Infectious Disease"/>
            <person name="Wu L."/>
            <person name="Ma J."/>
        </authorList>
    </citation>
    <scope>NUCLEOTIDE SEQUENCE [LARGE SCALE GENOMIC DNA]</scope>
    <source>
        <strain evidence="2">CGMCC 4.7304</strain>
    </source>
</reference>
<dbReference type="EMBL" id="JBHSIY010000006">
    <property type="protein sequence ID" value="MFC4866894.1"/>
    <property type="molecule type" value="Genomic_DNA"/>
</dbReference>
<comment type="caution">
    <text evidence="1">The sequence shown here is derived from an EMBL/GenBank/DDBJ whole genome shotgun (WGS) entry which is preliminary data.</text>
</comment>
<sequence length="119" mass="12679">MRRWVREVGTGKVARAFAYLVTSLPAERIGAAALAGLARRHWRIGARHHVRDVSFGEDASRARTGHGPQNTAIPKATGYGLGQSMVVAGLLGARGIGRLTLPEGAMTCEEGVRHQGLEP</sequence>
<dbReference type="Proteomes" id="UP001595858">
    <property type="component" value="Unassembled WGS sequence"/>
</dbReference>
<evidence type="ECO:0000313" key="2">
    <source>
        <dbReference type="Proteomes" id="UP001595858"/>
    </source>
</evidence>
<evidence type="ECO:0000313" key="1">
    <source>
        <dbReference type="EMBL" id="MFC4866894.1"/>
    </source>
</evidence>
<keyword evidence="2" id="KW-1185">Reference proteome</keyword>
<organism evidence="1 2">
    <name type="scientific">Streptomonospora arabica</name>
    <dbReference type="NCBI Taxonomy" id="412417"/>
    <lineage>
        <taxon>Bacteria</taxon>
        <taxon>Bacillati</taxon>
        <taxon>Actinomycetota</taxon>
        <taxon>Actinomycetes</taxon>
        <taxon>Streptosporangiales</taxon>
        <taxon>Nocardiopsidaceae</taxon>
        <taxon>Streptomonospora</taxon>
    </lineage>
</organism>
<name>A0ABV9SHZ6_9ACTN</name>
<gene>
    <name evidence="1" type="ORF">ACFPCZ_09640</name>
</gene>